<evidence type="ECO:0000256" key="4">
    <source>
        <dbReference type="ARBA" id="ARBA00023163"/>
    </source>
</evidence>
<dbReference type="PANTHER" id="PTHR30204">
    <property type="entry name" value="REDOX-CYCLING DRUG-SENSING TRANSCRIPTIONAL ACTIVATOR SOXR"/>
    <property type="match status" value="1"/>
</dbReference>
<dbReference type="AlphaFoldDB" id="A0A9Y2AF79"/>
<dbReference type="Pfam" id="PF13411">
    <property type="entry name" value="MerR_1"/>
    <property type="match status" value="1"/>
</dbReference>
<dbReference type="PANTHER" id="PTHR30204:SF69">
    <property type="entry name" value="MERR-FAMILY TRANSCRIPTIONAL REGULATOR"/>
    <property type="match status" value="1"/>
</dbReference>
<dbReference type="EMBL" id="CP120678">
    <property type="protein sequence ID" value="WIW70510.1"/>
    <property type="molecule type" value="Genomic_DNA"/>
</dbReference>
<proteinExistence type="predicted"/>
<reference evidence="6" key="1">
    <citation type="submission" date="2023-03" db="EMBL/GenBank/DDBJ databases">
        <title>Selenobaculum gbiensis gen. nov. sp. nov., a new bacterium isolated from the gut microbiota of IBD patient.</title>
        <authorList>
            <person name="Yeo S."/>
            <person name="Park H."/>
            <person name="Huh C.S."/>
        </authorList>
    </citation>
    <scope>NUCLEOTIDE SEQUENCE</scope>
    <source>
        <strain evidence="6">ICN-92133</strain>
    </source>
</reference>
<dbReference type="InterPro" id="IPR009061">
    <property type="entry name" value="DNA-bd_dom_put_sf"/>
</dbReference>
<evidence type="ECO:0000313" key="7">
    <source>
        <dbReference type="Proteomes" id="UP001243623"/>
    </source>
</evidence>
<protein>
    <submittedName>
        <fullName evidence="6">MerR family transcriptional regulator</fullName>
    </submittedName>
</protein>
<dbReference type="RefSeq" id="WP_147669625.1">
    <property type="nucleotide sequence ID" value="NZ_CP120678.1"/>
</dbReference>
<evidence type="ECO:0000256" key="1">
    <source>
        <dbReference type="ARBA" id="ARBA00022491"/>
    </source>
</evidence>
<sequence length="270" mass="31681">MNKSWSIGEIANLFDISPETLRYYERAGIISINKNKKNGYRNYSYEDIVILMDILFFRKLDVPLKDIDEIIKTKNLKEIIMLLNAKQRLLSRKIDEIQHQQEILAKVIEQYEASVNHIGQFKLVSTPNFKFKIMGVHDDDLFTLINNLKKIDEHSIHTIEYLLLITEEDLQQNTNFNSIKFGIFIDNDDYRLVDRLKSLGLSNMDEGEYLYTILATNYNVDVNDTLAEAKVWLNNNQYHIAGPLYGHYMASCHSEQLDFYEVWIKAEKNI</sequence>
<dbReference type="KEGG" id="sgbi:P3F81_11585"/>
<dbReference type="SUPFAM" id="SSF46955">
    <property type="entry name" value="Putative DNA-binding domain"/>
    <property type="match status" value="1"/>
</dbReference>
<dbReference type="InterPro" id="IPR000551">
    <property type="entry name" value="MerR-type_HTH_dom"/>
</dbReference>
<dbReference type="PROSITE" id="PS50937">
    <property type="entry name" value="HTH_MERR_2"/>
    <property type="match status" value="1"/>
</dbReference>
<evidence type="ECO:0000259" key="5">
    <source>
        <dbReference type="PROSITE" id="PS50937"/>
    </source>
</evidence>
<dbReference type="CDD" id="cd00592">
    <property type="entry name" value="HTH_MerR-like"/>
    <property type="match status" value="1"/>
</dbReference>
<keyword evidence="1" id="KW-0678">Repressor</keyword>
<keyword evidence="2" id="KW-0805">Transcription regulation</keyword>
<dbReference type="GO" id="GO:0003700">
    <property type="term" value="F:DNA-binding transcription factor activity"/>
    <property type="evidence" value="ECO:0007669"/>
    <property type="project" value="InterPro"/>
</dbReference>
<keyword evidence="3" id="KW-0238">DNA-binding</keyword>
<feature type="domain" description="HTH merR-type" evidence="5">
    <location>
        <begin position="4"/>
        <end position="73"/>
    </location>
</feature>
<dbReference type="InterPro" id="IPR047057">
    <property type="entry name" value="MerR_fam"/>
</dbReference>
<evidence type="ECO:0000256" key="3">
    <source>
        <dbReference type="ARBA" id="ARBA00023125"/>
    </source>
</evidence>
<keyword evidence="4" id="KW-0804">Transcription</keyword>
<dbReference type="Gene3D" id="1.10.1660.10">
    <property type="match status" value="1"/>
</dbReference>
<dbReference type="Proteomes" id="UP001243623">
    <property type="component" value="Chromosome"/>
</dbReference>
<dbReference type="GO" id="GO:0003677">
    <property type="term" value="F:DNA binding"/>
    <property type="evidence" value="ECO:0007669"/>
    <property type="project" value="UniProtKB-KW"/>
</dbReference>
<organism evidence="6 7">
    <name type="scientific">Selenobaculum gibii</name>
    <dbReference type="NCBI Taxonomy" id="3054208"/>
    <lineage>
        <taxon>Bacteria</taxon>
        <taxon>Bacillati</taxon>
        <taxon>Bacillota</taxon>
        <taxon>Negativicutes</taxon>
        <taxon>Selenomonadales</taxon>
        <taxon>Selenomonadaceae</taxon>
        <taxon>Selenobaculum</taxon>
    </lineage>
</organism>
<gene>
    <name evidence="6" type="ORF">P3F81_11585</name>
</gene>
<name>A0A9Y2AF79_9FIRM</name>
<dbReference type="SMART" id="SM00422">
    <property type="entry name" value="HTH_MERR"/>
    <property type="match status" value="1"/>
</dbReference>
<evidence type="ECO:0000313" key="6">
    <source>
        <dbReference type="EMBL" id="WIW70510.1"/>
    </source>
</evidence>
<accession>A0A9Y2AF79</accession>
<keyword evidence="7" id="KW-1185">Reference proteome</keyword>
<evidence type="ECO:0000256" key="2">
    <source>
        <dbReference type="ARBA" id="ARBA00023015"/>
    </source>
</evidence>